<evidence type="ECO:0000256" key="1">
    <source>
        <dbReference type="SAM" id="MobiDB-lite"/>
    </source>
</evidence>
<keyword evidence="3" id="KW-1185">Reference proteome</keyword>
<dbReference type="Proteomes" id="UP001176941">
    <property type="component" value="Chromosome 28"/>
</dbReference>
<evidence type="ECO:0000313" key="3">
    <source>
        <dbReference type="Proteomes" id="UP001176941"/>
    </source>
</evidence>
<sequence length="117" mass="11846">MRSGDLGEGVQSRGSSLGCQGARGLEFLPEEEACASASRSKDGVSSPGEASSRVESVPAAVPAAPGRGSSLHPRVPTEPSPRGRGARNRLPAPGLRSSISTLAAAAPSRLHLRPSPI</sequence>
<gene>
    <name evidence="2" type="ORF">MRATA1EN1_LOCUS18032</name>
</gene>
<dbReference type="EMBL" id="OX459964">
    <property type="protein sequence ID" value="CAI9169070.1"/>
    <property type="molecule type" value="Genomic_DNA"/>
</dbReference>
<reference evidence="2" key="1">
    <citation type="submission" date="2023-04" db="EMBL/GenBank/DDBJ databases">
        <authorList>
            <consortium name="ELIXIR-Norway"/>
        </authorList>
    </citation>
    <scope>NUCLEOTIDE SEQUENCE [LARGE SCALE GENOMIC DNA]</scope>
</reference>
<evidence type="ECO:0000313" key="2">
    <source>
        <dbReference type="EMBL" id="CAI9169070.1"/>
    </source>
</evidence>
<proteinExistence type="predicted"/>
<organism evidence="2 3">
    <name type="scientific">Rangifer tarandus platyrhynchus</name>
    <name type="common">Svalbard reindeer</name>
    <dbReference type="NCBI Taxonomy" id="3082113"/>
    <lineage>
        <taxon>Eukaryota</taxon>
        <taxon>Metazoa</taxon>
        <taxon>Chordata</taxon>
        <taxon>Craniata</taxon>
        <taxon>Vertebrata</taxon>
        <taxon>Euteleostomi</taxon>
        <taxon>Mammalia</taxon>
        <taxon>Eutheria</taxon>
        <taxon>Laurasiatheria</taxon>
        <taxon>Artiodactyla</taxon>
        <taxon>Ruminantia</taxon>
        <taxon>Pecora</taxon>
        <taxon>Cervidae</taxon>
        <taxon>Odocoileinae</taxon>
        <taxon>Rangifer</taxon>
    </lineage>
</organism>
<accession>A0ABN8Z6M1</accession>
<name>A0ABN8Z6M1_RANTA</name>
<protein>
    <submittedName>
        <fullName evidence="2">Uncharacterized protein</fullName>
    </submittedName>
</protein>
<feature type="region of interest" description="Disordered" evidence="1">
    <location>
        <begin position="1"/>
        <end position="97"/>
    </location>
</feature>
<feature type="compositionally biased region" description="Low complexity" evidence="1">
    <location>
        <begin position="49"/>
        <end position="70"/>
    </location>
</feature>